<reference evidence="1 2" key="1">
    <citation type="submission" date="2020-08" db="EMBL/GenBank/DDBJ databases">
        <title>Functional genomics of gut bacteria from endangered species of beetles.</title>
        <authorList>
            <person name="Carlos-Shanley C."/>
        </authorList>
    </citation>
    <scope>NUCLEOTIDE SEQUENCE [LARGE SCALE GENOMIC DNA]</scope>
    <source>
        <strain evidence="1 2">S00239</strain>
    </source>
</reference>
<organism evidence="1 2">
    <name type="scientific">Roseateles oligotrophus</name>
    <dbReference type="NCBI Taxonomy" id="1769250"/>
    <lineage>
        <taxon>Bacteria</taxon>
        <taxon>Pseudomonadati</taxon>
        <taxon>Pseudomonadota</taxon>
        <taxon>Betaproteobacteria</taxon>
        <taxon>Burkholderiales</taxon>
        <taxon>Sphaerotilaceae</taxon>
        <taxon>Roseateles</taxon>
    </lineage>
</organism>
<evidence type="ECO:0000313" key="1">
    <source>
        <dbReference type="EMBL" id="MBB4845986.1"/>
    </source>
</evidence>
<protein>
    <submittedName>
        <fullName evidence="1">TPR repeat protein</fullName>
    </submittedName>
</protein>
<dbReference type="SUPFAM" id="SSF81901">
    <property type="entry name" value="HCP-like"/>
    <property type="match status" value="1"/>
</dbReference>
<evidence type="ECO:0000313" key="2">
    <source>
        <dbReference type="Proteomes" id="UP000562027"/>
    </source>
</evidence>
<dbReference type="PANTHER" id="PTHR11102">
    <property type="entry name" value="SEL-1-LIKE PROTEIN"/>
    <property type="match status" value="1"/>
</dbReference>
<dbReference type="InterPro" id="IPR011990">
    <property type="entry name" value="TPR-like_helical_dom_sf"/>
</dbReference>
<dbReference type="InterPro" id="IPR006597">
    <property type="entry name" value="Sel1-like"/>
</dbReference>
<dbReference type="PANTHER" id="PTHR11102:SF160">
    <property type="entry name" value="ERAD-ASSOCIATED E3 UBIQUITIN-PROTEIN LIGASE COMPONENT HRD3"/>
    <property type="match status" value="1"/>
</dbReference>
<comment type="caution">
    <text evidence="1">The sequence shown here is derived from an EMBL/GenBank/DDBJ whole genome shotgun (WGS) entry which is preliminary data.</text>
</comment>
<dbReference type="Pfam" id="PF08238">
    <property type="entry name" value="Sel1"/>
    <property type="match status" value="3"/>
</dbReference>
<dbReference type="SMART" id="SM00671">
    <property type="entry name" value="SEL1"/>
    <property type="match status" value="3"/>
</dbReference>
<dbReference type="InterPro" id="IPR050767">
    <property type="entry name" value="Sel1_AlgK"/>
</dbReference>
<dbReference type="EMBL" id="JACHLP010000012">
    <property type="protein sequence ID" value="MBB4845986.1"/>
    <property type="molecule type" value="Genomic_DNA"/>
</dbReference>
<proteinExistence type="predicted"/>
<gene>
    <name evidence="1" type="ORF">HNP55_004540</name>
</gene>
<sequence length="227" mass="24381">MSAFSAEANSSEAQLFTRLSALAASGGNAEVKYNLGMFLNNGIGTARDNAAAFRMFKEAAEAGHKLAAYKLGCYLAGQFPGTVPVDQEEALKYKLRAAEAGYELAQFDVGMLYAQKRDIETALLWWERASRQGHFPATAYLASYLSREDSTELVKALAVLRVARDLAPKTSAELLGRLAKLEEKLGAADKAAAQALYAGWLGDKTALTQQAKLGISALPALLDALER</sequence>
<dbReference type="RefSeq" id="WP_184304414.1">
    <property type="nucleotide sequence ID" value="NZ_JACHLP010000012.1"/>
</dbReference>
<accession>A0A840LCU6</accession>
<keyword evidence="2" id="KW-1185">Reference proteome</keyword>
<name>A0A840LCU6_9BURK</name>
<dbReference type="Gene3D" id="1.25.40.10">
    <property type="entry name" value="Tetratricopeptide repeat domain"/>
    <property type="match status" value="1"/>
</dbReference>
<dbReference type="Proteomes" id="UP000562027">
    <property type="component" value="Unassembled WGS sequence"/>
</dbReference>
<dbReference type="AlphaFoldDB" id="A0A840LCU6"/>